<comment type="similarity">
    <text evidence="1">Belongs to the disease resistance NB-LRR family.</text>
</comment>
<dbReference type="SUPFAM" id="SSF52540">
    <property type="entry name" value="P-loop containing nucleoside triphosphate hydrolases"/>
    <property type="match status" value="1"/>
</dbReference>
<proteinExistence type="inferred from homology"/>
<dbReference type="AlphaFoldDB" id="A0AA86W3A2"/>
<dbReference type="Gene3D" id="3.40.50.300">
    <property type="entry name" value="P-loop containing nucleotide triphosphate hydrolases"/>
    <property type="match status" value="1"/>
</dbReference>
<keyword evidence="5" id="KW-1185">Reference proteome</keyword>
<dbReference type="InterPro" id="IPR032675">
    <property type="entry name" value="LRR_dom_sf"/>
</dbReference>
<protein>
    <recommendedName>
        <fullName evidence="3">NB-ARC domain-containing protein</fullName>
    </recommendedName>
</protein>
<sequence length="467" mass="53165">MQMKQKPSVWLNDFVGENFNRNVKQMWELLGDDQVCIIGVHGMAGVGKIALVTYIEKDITNQGSFKHVFFVNVSQVFSTFKLQNDIASRIDMILVEDDERIRAQKLSLELERKGKSVFILDDLKEGWELFLLKLWNRVSPANLPHEVEKIARSSAKECDGLPLGINEMARTLKGVNDIRWWRNALNKLQKSGMEEKLFNLLKLSSDYLTDNMQNCFFSCALYHGIRRKTLVLKLYDEELISDTMSNLRSLISLLLGGCKSLAFVPPLGQLQTLSRLDISGTSIEEVPRGLEKLINLKWLALSENYSLILLPGSVLPGLTSIKYLDIRYNYGLAKVNAEDVQGMSMLGHFSGSFHDCDNFNNYVQATLDRGSRPKSYYLHLGIGPGYFLDYSYDCNFLTNDECRIVSFGDCTKLDHMLNRYCKVINLQNLESLNLQNLESLAVIWKENEGLQMPQDREIADNWAPATA</sequence>
<dbReference type="GO" id="GO:0043531">
    <property type="term" value="F:ADP binding"/>
    <property type="evidence" value="ECO:0007669"/>
    <property type="project" value="InterPro"/>
</dbReference>
<dbReference type="Proteomes" id="UP001189624">
    <property type="component" value="Chromosome 10"/>
</dbReference>
<evidence type="ECO:0000313" key="4">
    <source>
        <dbReference type="EMBL" id="CAJ1977694.1"/>
    </source>
</evidence>
<dbReference type="InterPro" id="IPR002182">
    <property type="entry name" value="NB-ARC"/>
</dbReference>
<evidence type="ECO:0000259" key="3">
    <source>
        <dbReference type="Pfam" id="PF00931"/>
    </source>
</evidence>
<reference evidence="4" key="1">
    <citation type="submission" date="2023-10" db="EMBL/GenBank/DDBJ databases">
        <authorList>
            <person name="Domelevo Entfellner J.-B."/>
        </authorList>
    </citation>
    <scope>NUCLEOTIDE SEQUENCE</scope>
</reference>
<dbReference type="PRINTS" id="PR00364">
    <property type="entry name" value="DISEASERSIST"/>
</dbReference>
<evidence type="ECO:0000256" key="2">
    <source>
        <dbReference type="ARBA" id="ARBA00022821"/>
    </source>
</evidence>
<dbReference type="Gene3D" id="3.80.10.10">
    <property type="entry name" value="Ribonuclease Inhibitor"/>
    <property type="match status" value="1"/>
</dbReference>
<dbReference type="InterPro" id="IPR050905">
    <property type="entry name" value="Plant_NBS-LRR"/>
</dbReference>
<dbReference type="SUPFAM" id="SSF52058">
    <property type="entry name" value="L domain-like"/>
    <property type="match status" value="1"/>
</dbReference>
<dbReference type="Pfam" id="PF00931">
    <property type="entry name" value="NB-ARC"/>
    <property type="match status" value="1"/>
</dbReference>
<keyword evidence="2" id="KW-0611">Plant defense</keyword>
<dbReference type="InterPro" id="IPR027417">
    <property type="entry name" value="P-loop_NTPase"/>
</dbReference>
<organism evidence="4 5">
    <name type="scientific">Sphenostylis stenocarpa</name>
    <dbReference type="NCBI Taxonomy" id="92480"/>
    <lineage>
        <taxon>Eukaryota</taxon>
        <taxon>Viridiplantae</taxon>
        <taxon>Streptophyta</taxon>
        <taxon>Embryophyta</taxon>
        <taxon>Tracheophyta</taxon>
        <taxon>Spermatophyta</taxon>
        <taxon>Magnoliopsida</taxon>
        <taxon>eudicotyledons</taxon>
        <taxon>Gunneridae</taxon>
        <taxon>Pentapetalae</taxon>
        <taxon>rosids</taxon>
        <taxon>fabids</taxon>
        <taxon>Fabales</taxon>
        <taxon>Fabaceae</taxon>
        <taxon>Papilionoideae</taxon>
        <taxon>50 kb inversion clade</taxon>
        <taxon>NPAAA clade</taxon>
        <taxon>indigoferoid/millettioid clade</taxon>
        <taxon>Phaseoleae</taxon>
        <taxon>Sphenostylis</taxon>
    </lineage>
</organism>
<evidence type="ECO:0000313" key="5">
    <source>
        <dbReference type="Proteomes" id="UP001189624"/>
    </source>
</evidence>
<dbReference type="PANTHER" id="PTHR33463">
    <property type="entry name" value="NB-ARC DOMAIN-CONTAINING PROTEIN-RELATED"/>
    <property type="match status" value="1"/>
</dbReference>
<accession>A0AA86W3A2</accession>
<gene>
    <name evidence="4" type="ORF">AYBTSS11_LOCUS29862</name>
</gene>
<name>A0AA86W3A2_9FABA</name>
<evidence type="ECO:0000256" key="1">
    <source>
        <dbReference type="ARBA" id="ARBA00008894"/>
    </source>
</evidence>
<dbReference type="EMBL" id="OY731407">
    <property type="protein sequence ID" value="CAJ1977694.1"/>
    <property type="molecule type" value="Genomic_DNA"/>
</dbReference>
<feature type="domain" description="NB-ARC" evidence="3">
    <location>
        <begin position="21"/>
        <end position="127"/>
    </location>
</feature>
<dbReference type="PANTHER" id="PTHR33463:SF187">
    <property type="entry name" value="AND NB-ARC DOMAIN DISEASE RESISTANCE PROTEIN, PUTATIVE-RELATED"/>
    <property type="match status" value="1"/>
</dbReference>
<dbReference type="Gramene" id="rna-AYBTSS11_LOCUS29862">
    <property type="protein sequence ID" value="CAJ1977694.1"/>
    <property type="gene ID" value="gene-AYBTSS11_LOCUS29862"/>
</dbReference>